<dbReference type="CDD" id="cd16916">
    <property type="entry name" value="HATPase_CheA-like"/>
    <property type="match status" value="1"/>
</dbReference>
<dbReference type="AlphaFoldDB" id="A0A3S9V0H2"/>
<sequence length="693" mass="75773">MDMNQYLSMFIDESNDHLQALNENMLELEQTPDDIGIVQVIFRSAHTLKGMAATMGFEDLSSLTHQMENVLDLVRNEKLKMQDYIFDTLFQGLDALQAMVQDITQGGEGKADVSSIVSSLQAIVRGDFASNEAPAATASTTSQASGGAEINLDQYQYSVLEQSITEGHSVLYISVAIREDSQLKAARAYMVFDLLERYGDIVKSSPSVQDIEQEKFDRSFSLYYITQKEAPELQSMIMNLSEIESTEVMQLDHETLNQISAGVQEAAAAAVAEPVQEANAENNAPSAGAEKASASAKAEPKKAAAHHSAAPSRTIRVDIDRLDVLMNLLSEWLIDRSRLEQLASEVKRSELTETVEHMSRVGSDLQNIVLKLRMVQIDTVFNRFPRMVRDLAKSLDKKIDLIITGAETELDRTVIDEIGDPLVHLLRNAVDHGVEQTAERIAAGKPETGTVNLRAFHSGNHVFIEIEDDGHGIDRSKILAKAISRGIVTESEGAKMKDEEVFMLLFAPGFSTAEVISDISGRGVGLDVVKTKIESLSGVVSVESKLGKGTKFSVQLPLTLSIISAMLIKVGSEKYAIPLSSIVETGLIQRSQIRQVHGYTMIPYRDAHIPLVSLANLFEVPGYDENAEEESEIVVVRKGDRLAAVTVEDFIGQSEIVIKNLGKYLPAIQGIAGATILGDGQVALIIDPNAFIK</sequence>
<evidence type="ECO:0000256" key="6">
    <source>
        <dbReference type="ARBA" id="ARBA00022679"/>
    </source>
</evidence>
<dbReference type="Pfam" id="PF01584">
    <property type="entry name" value="CheW"/>
    <property type="match status" value="1"/>
</dbReference>
<evidence type="ECO:0000256" key="2">
    <source>
        <dbReference type="ARBA" id="ARBA00012438"/>
    </source>
</evidence>
<evidence type="ECO:0000256" key="7">
    <source>
        <dbReference type="ARBA" id="ARBA00022741"/>
    </source>
</evidence>
<evidence type="ECO:0000256" key="10">
    <source>
        <dbReference type="ARBA" id="ARBA00023012"/>
    </source>
</evidence>
<dbReference type="InterPro" id="IPR002545">
    <property type="entry name" value="CheW-lke_dom"/>
</dbReference>
<dbReference type="InterPro" id="IPR036061">
    <property type="entry name" value="CheW-like_dom_sf"/>
</dbReference>
<evidence type="ECO:0000256" key="9">
    <source>
        <dbReference type="ARBA" id="ARBA00022840"/>
    </source>
</evidence>
<accession>A0A3S9V0H2</accession>
<name>A0A3S9V0H2_9BACL</name>
<evidence type="ECO:0000259" key="14">
    <source>
        <dbReference type="PROSITE" id="PS50851"/>
    </source>
</evidence>
<dbReference type="FunFam" id="3.30.565.10:FF:000016">
    <property type="entry name" value="Chemotaxis protein CheA, putative"/>
    <property type="match status" value="1"/>
</dbReference>
<dbReference type="SUPFAM" id="SSF47384">
    <property type="entry name" value="Homodimeric domain of signal transducing histidine kinase"/>
    <property type="match status" value="1"/>
</dbReference>
<dbReference type="Proteomes" id="UP000270678">
    <property type="component" value="Chromosome"/>
</dbReference>
<dbReference type="InterPro" id="IPR036097">
    <property type="entry name" value="HisK_dim/P_sf"/>
</dbReference>
<evidence type="ECO:0000259" key="15">
    <source>
        <dbReference type="PROSITE" id="PS50894"/>
    </source>
</evidence>
<dbReference type="GO" id="GO:0005524">
    <property type="term" value="F:ATP binding"/>
    <property type="evidence" value="ECO:0007669"/>
    <property type="project" value="UniProtKB-KW"/>
</dbReference>
<dbReference type="SMART" id="SM00073">
    <property type="entry name" value="HPT"/>
    <property type="match status" value="1"/>
</dbReference>
<organism evidence="16 17">
    <name type="scientific">Paenibacillus lutimineralis</name>
    <dbReference type="NCBI Taxonomy" id="2707005"/>
    <lineage>
        <taxon>Bacteria</taxon>
        <taxon>Bacillati</taxon>
        <taxon>Bacillota</taxon>
        <taxon>Bacilli</taxon>
        <taxon>Bacillales</taxon>
        <taxon>Paenibacillaceae</taxon>
        <taxon>Paenibacillus</taxon>
    </lineage>
</organism>
<comment type="catalytic activity">
    <reaction evidence="1">
        <text>ATP + protein L-histidine = ADP + protein N-phospho-L-histidine.</text>
        <dbReference type="EC" id="2.7.13.3"/>
    </reaction>
</comment>
<dbReference type="InterPro" id="IPR010808">
    <property type="entry name" value="CheA_P2-bd"/>
</dbReference>
<dbReference type="OrthoDB" id="9803176at2"/>
<dbReference type="Gene3D" id="1.10.287.560">
    <property type="entry name" value="Histidine kinase CheA-like, homodimeric domain"/>
    <property type="match status" value="1"/>
</dbReference>
<dbReference type="InterPro" id="IPR037052">
    <property type="entry name" value="CheA-like_P2_sf"/>
</dbReference>
<evidence type="ECO:0000256" key="3">
    <source>
        <dbReference type="ARBA" id="ARBA00021495"/>
    </source>
</evidence>
<evidence type="ECO:0000259" key="13">
    <source>
        <dbReference type="PROSITE" id="PS50109"/>
    </source>
</evidence>
<dbReference type="Pfam" id="PF07194">
    <property type="entry name" value="P2"/>
    <property type="match status" value="1"/>
</dbReference>
<dbReference type="GO" id="GO:0005737">
    <property type="term" value="C:cytoplasm"/>
    <property type="evidence" value="ECO:0007669"/>
    <property type="project" value="InterPro"/>
</dbReference>
<keyword evidence="6" id="KW-0808">Transferase</keyword>
<dbReference type="EC" id="2.7.13.3" evidence="2"/>
<dbReference type="InterPro" id="IPR035891">
    <property type="entry name" value="CheY-binding_CheA"/>
</dbReference>
<feature type="domain" description="CheW-like" evidence="14">
    <location>
        <begin position="562"/>
        <end position="693"/>
    </location>
</feature>
<keyword evidence="8" id="KW-0418">Kinase</keyword>
<reference evidence="17" key="1">
    <citation type="submission" date="2018-12" db="EMBL/GenBank/DDBJ databases">
        <title>Complete genome sequence of Paenibacillus sp. MBLB1234.</title>
        <authorList>
            <person name="Nam Y.-D."/>
            <person name="Kang J."/>
            <person name="Chung W.-H."/>
            <person name="Park Y.S."/>
        </authorList>
    </citation>
    <scope>NUCLEOTIDE SEQUENCE [LARGE SCALE GENOMIC DNA]</scope>
    <source>
        <strain evidence="17">MBLB1234</strain>
    </source>
</reference>
<dbReference type="InterPro" id="IPR051315">
    <property type="entry name" value="Bact_Chemotaxis_CheA"/>
</dbReference>
<dbReference type="SUPFAM" id="SSF55052">
    <property type="entry name" value="CheY-binding domain of CheA"/>
    <property type="match status" value="1"/>
</dbReference>
<dbReference type="PROSITE" id="PS50109">
    <property type="entry name" value="HIS_KIN"/>
    <property type="match status" value="1"/>
</dbReference>
<dbReference type="InterPro" id="IPR036890">
    <property type="entry name" value="HATPase_C_sf"/>
</dbReference>
<feature type="domain" description="Histidine kinase" evidence="13">
    <location>
        <begin position="303"/>
        <end position="560"/>
    </location>
</feature>
<dbReference type="PANTHER" id="PTHR43395:SF1">
    <property type="entry name" value="CHEMOTAXIS PROTEIN CHEA"/>
    <property type="match status" value="1"/>
</dbReference>
<gene>
    <name evidence="16" type="ORF">EI981_17725</name>
</gene>
<dbReference type="PRINTS" id="PR00344">
    <property type="entry name" value="BCTRLSENSOR"/>
</dbReference>
<evidence type="ECO:0000256" key="8">
    <source>
        <dbReference type="ARBA" id="ARBA00022777"/>
    </source>
</evidence>
<feature type="domain" description="HPt" evidence="15">
    <location>
        <begin position="1"/>
        <end position="103"/>
    </location>
</feature>
<dbReference type="CDD" id="cd00731">
    <property type="entry name" value="CheA_reg"/>
    <property type="match status" value="1"/>
</dbReference>
<evidence type="ECO:0000256" key="4">
    <source>
        <dbReference type="ARBA" id="ARBA00022500"/>
    </source>
</evidence>
<dbReference type="Gene3D" id="2.30.30.40">
    <property type="entry name" value="SH3 Domains"/>
    <property type="match status" value="1"/>
</dbReference>
<feature type="compositionally biased region" description="Low complexity" evidence="12">
    <location>
        <begin position="272"/>
        <end position="297"/>
    </location>
</feature>
<dbReference type="InterPro" id="IPR036641">
    <property type="entry name" value="HPT_dom_sf"/>
</dbReference>
<dbReference type="Gene3D" id="3.30.565.10">
    <property type="entry name" value="Histidine kinase-like ATPase, C-terminal domain"/>
    <property type="match status" value="1"/>
</dbReference>
<keyword evidence="9" id="KW-0067">ATP-binding</keyword>
<evidence type="ECO:0000313" key="16">
    <source>
        <dbReference type="EMBL" id="AZS16095.1"/>
    </source>
</evidence>
<evidence type="ECO:0000313" key="17">
    <source>
        <dbReference type="Proteomes" id="UP000270678"/>
    </source>
</evidence>
<keyword evidence="5 11" id="KW-0597">Phosphoprotein</keyword>
<dbReference type="SUPFAM" id="SSF55874">
    <property type="entry name" value="ATPase domain of HSP90 chaperone/DNA topoisomerase II/histidine kinase"/>
    <property type="match status" value="1"/>
</dbReference>
<dbReference type="PROSITE" id="PS50894">
    <property type="entry name" value="HPT"/>
    <property type="match status" value="1"/>
</dbReference>
<proteinExistence type="predicted"/>
<keyword evidence="10" id="KW-0902">Two-component regulatory system</keyword>
<dbReference type="CDD" id="cd00088">
    <property type="entry name" value="HPT"/>
    <property type="match status" value="1"/>
</dbReference>
<dbReference type="InterPro" id="IPR005467">
    <property type="entry name" value="His_kinase_dom"/>
</dbReference>
<evidence type="ECO:0000256" key="5">
    <source>
        <dbReference type="ARBA" id="ARBA00022553"/>
    </source>
</evidence>
<dbReference type="PANTHER" id="PTHR43395">
    <property type="entry name" value="SENSOR HISTIDINE KINASE CHEA"/>
    <property type="match status" value="1"/>
</dbReference>
<dbReference type="Pfam" id="PF02895">
    <property type="entry name" value="H-kinase_dim"/>
    <property type="match status" value="1"/>
</dbReference>
<dbReference type="Gene3D" id="1.20.120.160">
    <property type="entry name" value="HPT domain"/>
    <property type="match status" value="1"/>
</dbReference>
<dbReference type="Gene3D" id="3.30.70.1110">
    <property type="entry name" value="Histidine kinase CheA-like, P2 response regulator-binding domain"/>
    <property type="match status" value="1"/>
</dbReference>
<dbReference type="EMBL" id="CP034346">
    <property type="protein sequence ID" value="AZS16095.1"/>
    <property type="molecule type" value="Genomic_DNA"/>
</dbReference>
<dbReference type="Pfam" id="PF01627">
    <property type="entry name" value="Hpt"/>
    <property type="match status" value="1"/>
</dbReference>
<dbReference type="RefSeq" id="WP_127000378.1">
    <property type="nucleotide sequence ID" value="NZ_CP034346.1"/>
</dbReference>
<evidence type="ECO:0000256" key="1">
    <source>
        <dbReference type="ARBA" id="ARBA00000085"/>
    </source>
</evidence>
<dbReference type="PROSITE" id="PS50851">
    <property type="entry name" value="CHEW"/>
    <property type="match status" value="1"/>
</dbReference>
<dbReference type="InterPro" id="IPR003594">
    <property type="entry name" value="HATPase_dom"/>
</dbReference>
<dbReference type="GO" id="GO:0000155">
    <property type="term" value="F:phosphorelay sensor kinase activity"/>
    <property type="evidence" value="ECO:0007669"/>
    <property type="project" value="InterPro"/>
</dbReference>
<dbReference type="Pfam" id="PF02518">
    <property type="entry name" value="HATPase_c"/>
    <property type="match status" value="1"/>
</dbReference>
<dbReference type="InterPro" id="IPR004105">
    <property type="entry name" value="CheA-like_dim"/>
</dbReference>
<dbReference type="InterPro" id="IPR008207">
    <property type="entry name" value="Sig_transdc_His_kin_Hpt_dom"/>
</dbReference>
<keyword evidence="4" id="KW-0145">Chemotaxis</keyword>
<evidence type="ECO:0000256" key="12">
    <source>
        <dbReference type="SAM" id="MobiDB-lite"/>
    </source>
</evidence>
<dbReference type="SMART" id="SM00387">
    <property type="entry name" value="HATPase_c"/>
    <property type="match status" value="1"/>
</dbReference>
<feature type="modified residue" description="Phosphohistidine" evidence="11">
    <location>
        <position position="46"/>
    </location>
</feature>
<dbReference type="KEGG" id="plut:EI981_17725"/>
<keyword evidence="7" id="KW-0547">Nucleotide-binding</keyword>
<feature type="region of interest" description="Disordered" evidence="12">
    <location>
        <begin position="272"/>
        <end position="310"/>
    </location>
</feature>
<evidence type="ECO:0000256" key="11">
    <source>
        <dbReference type="PROSITE-ProRule" id="PRU00110"/>
    </source>
</evidence>
<dbReference type="GO" id="GO:0006935">
    <property type="term" value="P:chemotaxis"/>
    <property type="evidence" value="ECO:0007669"/>
    <property type="project" value="UniProtKB-KW"/>
</dbReference>
<dbReference type="InterPro" id="IPR004358">
    <property type="entry name" value="Sig_transdc_His_kin-like_C"/>
</dbReference>
<dbReference type="SMART" id="SM00260">
    <property type="entry name" value="CheW"/>
    <property type="match status" value="1"/>
</dbReference>
<keyword evidence="17" id="KW-1185">Reference proteome</keyword>
<protein>
    <recommendedName>
        <fullName evidence="3">Chemotaxis protein CheA</fullName>
        <ecNumber evidence="2">2.7.13.3</ecNumber>
    </recommendedName>
</protein>
<dbReference type="SUPFAM" id="SSF50341">
    <property type="entry name" value="CheW-like"/>
    <property type="match status" value="1"/>
</dbReference>
<dbReference type="SMART" id="SM01231">
    <property type="entry name" value="H-kinase_dim"/>
    <property type="match status" value="1"/>
</dbReference>
<dbReference type="SUPFAM" id="SSF47226">
    <property type="entry name" value="Histidine-containing phosphotransfer domain, HPT domain"/>
    <property type="match status" value="1"/>
</dbReference>
<dbReference type="InterPro" id="IPR037006">
    <property type="entry name" value="CheA-like_homodim_sf"/>
</dbReference>